<evidence type="ECO:0000256" key="16">
    <source>
        <dbReference type="SAM" id="MobiDB-lite"/>
    </source>
</evidence>
<dbReference type="InterPro" id="IPR017853">
    <property type="entry name" value="GH"/>
</dbReference>
<feature type="compositionally biased region" description="Basic and acidic residues" evidence="16">
    <location>
        <begin position="27"/>
        <end position="44"/>
    </location>
</feature>
<evidence type="ECO:0000256" key="4">
    <source>
        <dbReference type="ARBA" id="ARBA00022692"/>
    </source>
</evidence>
<evidence type="ECO:0000256" key="5">
    <source>
        <dbReference type="ARBA" id="ARBA00022801"/>
    </source>
</evidence>
<dbReference type="InterPro" id="IPR050386">
    <property type="entry name" value="Glycosyl_hydrolase_5"/>
</dbReference>
<comment type="function">
    <text evidence="13">Glucosidase involved in the degradation of cellulosic biomass. Active on lichenan.</text>
</comment>
<keyword evidence="5" id="KW-0378">Hydrolase</keyword>
<evidence type="ECO:0000313" key="20">
    <source>
        <dbReference type="Proteomes" id="UP001161017"/>
    </source>
</evidence>
<comment type="similarity">
    <text evidence="2">Belongs to the glycosyl hydrolase 5 (cellulase A) family.</text>
</comment>
<feature type="region of interest" description="Disordered" evidence="16">
    <location>
        <begin position="241"/>
        <end position="267"/>
    </location>
</feature>
<dbReference type="GO" id="GO:0005576">
    <property type="term" value="C:extracellular region"/>
    <property type="evidence" value="ECO:0007669"/>
    <property type="project" value="TreeGrafter"/>
</dbReference>
<feature type="compositionally biased region" description="Basic and acidic residues" evidence="16">
    <location>
        <begin position="89"/>
        <end position="109"/>
    </location>
</feature>
<evidence type="ECO:0000256" key="12">
    <source>
        <dbReference type="ARBA" id="ARBA00036824"/>
    </source>
</evidence>
<dbReference type="FunFam" id="3.20.20.80:FF:000033">
    <property type="entry name" value="Glucan 1,3-beta-glucosidase A"/>
    <property type="match status" value="1"/>
</dbReference>
<dbReference type="Pfam" id="PF00150">
    <property type="entry name" value="Cellulase"/>
    <property type="match status" value="1"/>
</dbReference>
<evidence type="ECO:0000256" key="14">
    <source>
        <dbReference type="ARBA" id="ARBA00038929"/>
    </source>
</evidence>
<dbReference type="GO" id="GO:0005886">
    <property type="term" value="C:plasma membrane"/>
    <property type="evidence" value="ECO:0007669"/>
    <property type="project" value="UniProtKB-SubCell"/>
</dbReference>
<dbReference type="InterPro" id="IPR001547">
    <property type="entry name" value="Glyco_hydro_5"/>
</dbReference>
<evidence type="ECO:0000256" key="15">
    <source>
        <dbReference type="ARBA" id="ARBA00041260"/>
    </source>
</evidence>
<feature type="compositionally biased region" description="Basic and acidic residues" evidence="16">
    <location>
        <begin position="55"/>
        <end position="68"/>
    </location>
</feature>
<comment type="subcellular location">
    <subcellularLocation>
        <location evidence="1">Cell membrane</location>
        <topology evidence="1">Single-pass type II membrane protein</topology>
    </subcellularLocation>
</comment>
<dbReference type="EC" id="3.2.1.58" evidence="14"/>
<keyword evidence="20" id="KW-1185">Reference proteome</keyword>
<name>A0AA43QSQ4_9LECA</name>
<gene>
    <name evidence="19" type="ORF">OHK93_000878</name>
</gene>
<feature type="transmembrane region" description="Helical" evidence="17">
    <location>
        <begin position="213"/>
        <end position="234"/>
    </location>
</feature>
<evidence type="ECO:0000256" key="10">
    <source>
        <dbReference type="ARBA" id="ARBA00023295"/>
    </source>
</evidence>
<keyword evidence="9" id="KW-0325">Glycoprotein</keyword>
<dbReference type="PANTHER" id="PTHR31297:SF34">
    <property type="entry name" value="GLUCAN 1,3-BETA-GLUCOSIDASE 2"/>
    <property type="match status" value="1"/>
</dbReference>
<evidence type="ECO:0000256" key="7">
    <source>
        <dbReference type="ARBA" id="ARBA00022989"/>
    </source>
</evidence>
<comment type="catalytic activity">
    <reaction evidence="12">
        <text>Successive hydrolysis of beta-D-glucose units from the non-reducing ends of (1-&gt;3)-beta-D-glucans, releasing alpha-glucose.</text>
        <dbReference type="EC" id="3.2.1.58"/>
    </reaction>
</comment>
<dbReference type="PANTHER" id="PTHR31297">
    <property type="entry name" value="GLUCAN ENDO-1,6-BETA-GLUCOSIDASE B"/>
    <property type="match status" value="1"/>
</dbReference>
<feature type="region of interest" description="Disordered" evidence="16">
    <location>
        <begin position="164"/>
        <end position="191"/>
    </location>
</feature>
<keyword evidence="6" id="KW-0735">Signal-anchor</keyword>
<comment type="caution">
    <text evidence="19">The sequence shown here is derived from an EMBL/GenBank/DDBJ whole genome shotgun (WGS) entry which is preliminary data.</text>
</comment>
<dbReference type="EMBL" id="JAPUFD010000010">
    <property type="protein sequence ID" value="MDI1489680.1"/>
    <property type="molecule type" value="Genomic_DNA"/>
</dbReference>
<evidence type="ECO:0000256" key="6">
    <source>
        <dbReference type="ARBA" id="ARBA00022968"/>
    </source>
</evidence>
<evidence type="ECO:0000256" key="8">
    <source>
        <dbReference type="ARBA" id="ARBA00023136"/>
    </source>
</evidence>
<keyword evidence="3" id="KW-1003">Cell membrane</keyword>
<keyword evidence="4 17" id="KW-0812">Transmembrane</keyword>
<evidence type="ECO:0000256" key="2">
    <source>
        <dbReference type="ARBA" id="ARBA00005641"/>
    </source>
</evidence>
<evidence type="ECO:0000256" key="3">
    <source>
        <dbReference type="ARBA" id="ARBA00022475"/>
    </source>
</evidence>
<evidence type="ECO:0000259" key="18">
    <source>
        <dbReference type="Pfam" id="PF00150"/>
    </source>
</evidence>
<feature type="compositionally biased region" description="Basic residues" evidence="16">
    <location>
        <begin position="16"/>
        <end position="26"/>
    </location>
</feature>
<accession>A0AA43QSQ4</accession>
<keyword evidence="11" id="KW-0961">Cell wall biogenesis/degradation</keyword>
<feature type="compositionally biased region" description="Low complexity" evidence="16">
    <location>
        <begin position="249"/>
        <end position="264"/>
    </location>
</feature>
<dbReference type="SUPFAM" id="SSF51445">
    <property type="entry name" value="(Trans)glycosidases"/>
    <property type="match status" value="1"/>
</dbReference>
<reference evidence="19" key="1">
    <citation type="journal article" date="2023" name="Genome Biol. Evol.">
        <title>First Whole Genome Sequence and Flow Cytometry Genome Size Data for the Lichen-Forming Fungus Ramalina farinacea (Ascomycota).</title>
        <authorList>
            <person name="Llewellyn T."/>
            <person name="Mian S."/>
            <person name="Hill R."/>
            <person name="Leitch I.J."/>
            <person name="Gaya E."/>
        </authorList>
    </citation>
    <scope>NUCLEOTIDE SEQUENCE</scope>
    <source>
        <strain evidence="19">LIQ254RAFAR</strain>
    </source>
</reference>
<dbReference type="GO" id="GO:0071555">
    <property type="term" value="P:cell wall organization"/>
    <property type="evidence" value="ECO:0007669"/>
    <property type="project" value="UniProtKB-KW"/>
</dbReference>
<dbReference type="GO" id="GO:0009986">
    <property type="term" value="C:cell surface"/>
    <property type="evidence" value="ECO:0007669"/>
    <property type="project" value="TreeGrafter"/>
</dbReference>
<dbReference type="Gene3D" id="3.20.20.80">
    <property type="entry name" value="Glycosidases"/>
    <property type="match status" value="1"/>
</dbReference>
<dbReference type="GO" id="GO:0004338">
    <property type="term" value="F:glucan exo-1,3-beta-glucosidase activity"/>
    <property type="evidence" value="ECO:0007669"/>
    <property type="project" value="UniProtKB-EC"/>
</dbReference>
<evidence type="ECO:0000313" key="19">
    <source>
        <dbReference type="EMBL" id="MDI1489680.1"/>
    </source>
</evidence>
<proteinExistence type="inferred from homology"/>
<dbReference type="GO" id="GO:0009251">
    <property type="term" value="P:glucan catabolic process"/>
    <property type="evidence" value="ECO:0007669"/>
    <property type="project" value="TreeGrafter"/>
</dbReference>
<evidence type="ECO:0000256" key="9">
    <source>
        <dbReference type="ARBA" id="ARBA00023180"/>
    </source>
</evidence>
<dbReference type="Proteomes" id="UP001161017">
    <property type="component" value="Unassembled WGS sequence"/>
</dbReference>
<protein>
    <recommendedName>
        <fullName evidence="14">glucan 1,3-beta-glucosidase</fullName>
        <ecNumber evidence="14">3.2.1.58</ecNumber>
    </recommendedName>
    <alternativeName>
        <fullName evidence="15">Exo-1,3-beta-glucanase D</fullName>
    </alternativeName>
</protein>
<keyword evidence="7 17" id="KW-1133">Transmembrane helix</keyword>
<dbReference type="AlphaFoldDB" id="A0AA43QSQ4"/>
<sequence length="750" mass="83419">MASPPRRSRHDPSRPPKARTHHHHNRYTAEREERKERGTPEKSGSRTPNNRRQTRSPEREIRRQERAAQQRSSGSPERRRQQQRRRSRSHDGRSSRRDVTASSEKHESYESTNSGTALLSMDALAQLDAMNEKGGSKVRTIEKKLRSTSGKNVKEKVVTGRVAKEKIKHRRKDEERRRVSGPMAEEGRVRRGKRGGYVSADERREKKRFGKKFWLFVAVIVALLIIIIPVAIVVGKKNSSGGGAGGAAGADSSGGDPSNSNLNGMDQSAIPTSAKNTILDPFTWYDTTDFNVTYTGEMVGGLPVMGLNSTWNDTTQANENVPALDKKWAYGTMPVRGINVGGWLSIEPFITPSLFNTYKANQGIVDEWTLTQLLGPSKAASTLEKHYAKFITESDFANIQAAGFDHVRIPYSYWAVTTYPGDPYVPKISWRYLLRGIEYARKYGLRVNLDLHALPGSQNGWNHSGRQGSIGWLNGTDGDTNAQRSLDLHTQLSTFFAQPRYKNIITFYGLANEPKMTELDIDAVVDWTTKAAAVVRKSGLTTATIAFGDGFLGLTKWQGKLVGVQNLVLDAHEYTIFDPNLISLNHQKKIQYACTGWTGQMTASLDTTTGFGPTLCGEWSQADTDCTTYLNDVASGNRWEGTLHSTDRGVSVLSPACPTKSGSCSCGDANADPSGYSDAYKQWLLMNAQAQMSSFEKGWGWFYWTWVTEGATQWDYKAGMANGILPKKTWDRNFNCTSSIPDFSNLSENF</sequence>
<evidence type="ECO:0000256" key="17">
    <source>
        <dbReference type="SAM" id="Phobius"/>
    </source>
</evidence>
<keyword evidence="10" id="KW-0326">Glycosidase</keyword>
<feature type="domain" description="Glycoside hydrolase family 5" evidence="18">
    <location>
        <begin position="387"/>
        <end position="625"/>
    </location>
</feature>
<feature type="region of interest" description="Disordered" evidence="16">
    <location>
        <begin position="1"/>
        <end position="114"/>
    </location>
</feature>
<organism evidence="19 20">
    <name type="scientific">Ramalina farinacea</name>
    <dbReference type="NCBI Taxonomy" id="258253"/>
    <lineage>
        <taxon>Eukaryota</taxon>
        <taxon>Fungi</taxon>
        <taxon>Dikarya</taxon>
        <taxon>Ascomycota</taxon>
        <taxon>Pezizomycotina</taxon>
        <taxon>Lecanoromycetes</taxon>
        <taxon>OSLEUM clade</taxon>
        <taxon>Lecanoromycetidae</taxon>
        <taxon>Lecanorales</taxon>
        <taxon>Lecanorineae</taxon>
        <taxon>Ramalinaceae</taxon>
        <taxon>Ramalina</taxon>
    </lineage>
</organism>
<evidence type="ECO:0000256" key="11">
    <source>
        <dbReference type="ARBA" id="ARBA00023316"/>
    </source>
</evidence>
<evidence type="ECO:0000256" key="1">
    <source>
        <dbReference type="ARBA" id="ARBA00004401"/>
    </source>
</evidence>
<keyword evidence="8 17" id="KW-0472">Membrane</keyword>
<evidence type="ECO:0000256" key="13">
    <source>
        <dbReference type="ARBA" id="ARBA00037126"/>
    </source>
</evidence>